<dbReference type="HOGENOM" id="CLU_010399_3_1_5"/>
<evidence type="ECO:0000313" key="3">
    <source>
        <dbReference type="Proteomes" id="UP000006377"/>
    </source>
</evidence>
<organism evidence="2 3">
    <name type="scientific">Parvibaculum lavamentivorans (strain DS-1 / DSM 13023 / NCIMB 13966)</name>
    <dbReference type="NCBI Taxonomy" id="402881"/>
    <lineage>
        <taxon>Bacteria</taxon>
        <taxon>Pseudomonadati</taxon>
        <taxon>Pseudomonadota</taxon>
        <taxon>Alphaproteobacteria</taxon>
        <taxon>Hyphomicrobiales</taxon>
        <taxon>Parvibaculaceae</taxon>
        <taxon>Parvibaculum</taxon>
    </lineage>
</organism>
<evidence type="ECO:0000259" key="1">
    <source>
        <dbReference type="Pfam" id="PF00723"/>
    </source>
</evidence>
<dbReference type="Gene3D" id="1.50.10.10">
    <property type="match status" value="1"/>
</dbReference>
<dbReference type="EMBL" id="CP000774">
    <property type="protein sequence ID" value="ABS61930.1"/>
    <property type="molecule type" value="Genomic_DNA"/>
</dbReference>
<dbReference type="RefSeq" id="WP_011995221.1">
    <property type="nucleotide sequence ID" value="NC_009719.1"/>
</dbReference>
<dbReference type="PANTHER" id="PTHR31616">
    <property type="entry name" value="TREHALASE"/>
    <property type="match status" value="1"/>
</dbReference>
<dbReference type="Proteomes" id="UP000006377">
    <property type="component" value="Chromosome"/>
</dbReference>
<dbReference type="CAZy" id="GH15">
    <property type="family name" value="Glycoside Hydrolase Family 15"/>
</dbReference>
<sequence length="603" mass="68876">MSSLDLGIIGNGTYGALIDKWARIVWCCLPRLDGDPVFYDLLNKGPDGSEPPDENAPDQGFWSIEIENAASSRQFYRPNTAILVTELTDRDGNAIEICDFSPRFTRRERIFQPMTLVRRVRPLAGSPRIRIRLRPGFNYGAQAPSITRGSHHVRFFHSGFALRLSTNAPLTYLLDETIFNLTNPLSFIMGPDETLTGGVEETAREFEERTEDYWRRWVRRLALPLEWQQAVIRAAITLKLCCYEETGAIVAALTTSIPEMADSERNWDYRFCWLRDAFFVIRALNSLAEVETMENYLRYLGNIVGSAEEGHLQPVYGIGLETRLDEHIVETLPGYRGMGPVRRGNQAYEHFQHDVYGNVILAASQSFFDERLLQRATMADFERYEKVGERAYAMHAEPDAGMWELRTRARVHTSSSVMCWAACDRLARIAEHLGLMERARHWRRLADEIHATICKRAWNEELGAFTESFEGDQFDAGLLLMAEVNFIRPSDPRFQSTLLAIEKSLRRGQHMFRYATADDFGVPGNAFNICTFWYIDALARVGRTDEAREIFESILACRNSLGLLSEDIDPATGELWGNYPQTYSLVGIINAAMRLSRKWEDQV</sequence>
<dbReference type="InterPro" id="IPR008928">
    <property type="entry name" value="6-hairpin_glycosidase_sf"/>
</dbReference>
<dbReference type="KEGG" id="pla:Plav_0307"/>
<keyword evidence="2" id="KW-0378">Hydrolase</keyword>
<dbReference type="AlphaFoldDB" id="A7HPU7"/>
<evidence type="ECO:0000313" key="2">
    <source>
        <dbReference type="EMBL" id="ABS61930.1"/>
    </source>
</evidence>
<dbReference type="InterPro" id="IPR011613">
    <property type="entry name" value="GH15-like"/>
</dbReference>
<dbReference type="InterPro" id="IPR012341">
    <property type="entry name" value="6hp_glycosidase-like_sf"/>
</dbReference>
<name>A7HPU7_PARL1</name>
<feature type="domain" description="GH15-like" evidence="1">
    <location>
        <begin position="229"/>
        <end position="592"/>
    </location>
</feature>
<dbReference type="GO" id="GO:0004553">
    <property type="term" value="F:hydrolase activity, hydrolyzing O-glycosyl compounds"/>
    <property type="evidence" value="ECO:0007669"/>
    <property type="project" value="TreeGrafter"/>
</dbReference>
<dbReference type="Pfam" id="PF00723">
    <property type="entry name" value="Glyco_hydro_15"/>
    <property type="match status" value="1"/>
</dbReference>
<dbReference type="OrthoDB" id="3902805at2"/>
<dbReference type="SUPFAM" id="SSF48208">
    <property type="entry name" value="Six-hairpin glycosidases"/>
    <property type="match status" value="1"/>
</dbReference>
<reference evidence="2 3" key="1">
    <citation type="journal article" date="2011" name="Stand. Genomic Sci.">
        <title>Complete genome sequence of Parvibaculum lavamentivorans type strain (DS-1(T)).</title>
        <authorList>
            <person name="Schleheck D."/>
            <person name="Weiss M."/>
            <person name="Pitluck S."/>
            <person name="Bruce D."/>
            <person name="Land M.L."/>
            <person name="Han S."/>
            <person name="Saunders E."/>
            <person name="Tapia R."/>
            <person name="Detter C."/>
            <person name="Brettin T."/>
            <person name="Han J."/>
            <person name="Woyke T."/>
            <person name="Goodwin L."/>
            <person name="Pennacchio L."/>
            <person name="Nolan M."/>
            <person name="Cook A.M."/>
            <person name="Kjelleberg S."/>
            <person name="Thomas T."/>
        </authorList>
    </citation>
    <scope>NUCLEOTIDE SEQUENCE [LARGE SCALE GENOMIC DNA]</scope>
    <source>
        <strain evidence="3">DS-1 / DSM 13023 / NCIMB 13966</strain>
    </source>
</reference>
<gene>
    <name evidence="2" type="ordered locus">Plav_0307</name>
</gene>
<dbReference type="PANTHER" id="PTHR31616:SF0">
    <property type="entry name" value="GLUCAN 1,4-ALPHA-GLUCOSIDASE"/>
    <property type="match status" value="1"/>
</dbReference>
<accession>A7HPU7</accession>
<keyword evidence="3" id="KW-1185">Reference proteome</keyword>
<proteinExistence type="predicted"/>
<dbReference type="GO" id="GO:0005975">
    <property type="term" value="P:carbohydrate metabolic process"/>
    <property type="evidence" value="ECO:0007669"/>
    <property type="project" value="InterPro"/>
</dbReference>
<dbReference type="STRING" id="402881.Plav_0307"/>
<protein>
    <submittedName>
        <fullName evidence="2">Glycoside hydrolase 15-related</fullName>
    </submittedName>
</protein>
<dbReference type="eggNOG" id="COG3387">
    <property type="taxonomic scope" value="Bacteria"/>
</dbReference>